<keyword evidence="10" id="KW-1185">Reference proteome</keyword>
<dbReference type="Proteomes" id="UP000271868">
    <property type="component" value="Unassembled WGS sequence"/>
</dbReference>
<dbReference type="AlphaFoldDB" id="A0AAX1WYN3"/>
<keyword evidence="4 6" id="KW-0697">Rotamase</keyword>
<evidence type="ECO:0000256" key="4">
    <source>
        <dbReference type="ARBA" id="ARBA00023110"/>
    </source>
</evidence>
<evidence type="ECO:0000256" key="5">
    <source>
        <dbReference type="ARBA" id="ARBA00023235"/>
    </source>
</evidence>
<dbReference type="InterPro" id="IPR000297">
    <property type="entry name" value="PPIase_PpiC"/>
</dbReference>
<evidence type="ECO:0000256" key="2">
    <source>
        <dbReference type="ARBA" id="ARBA00007656"/>
    </source>
</evidence>
<dbReference type="Pfam" id="PF13616">
    <property type="entry name" value="Rotamase_3"/>
    <property type="match status" value="1"/>
</dbReference>
<gene>
    <name evidence="9" type="ORF">EDC60_0276</name>
</gene>
<proteinExistence type="inferred from homology"/>
<keyword evidence="5 6" id="KW-0413">Isomerase</keyword>
<evidence type="ECO:0000256" key="1">
    <source>
        <dbReference type="ARBA" id="ARBA00000971"/>
    </source>
</evidence>
<evidence type="ECO:0000259" key="8">
    <source>
        <dbReference type="PROSITE" id="PS50198"/>
    </source>
</evidence>
<feature type="signal peptide" evidence="7">
    <location>
        <begin position="1"/>
        <end position="24"/>
    </location>
</feature>
<dbReference type="EC" id="5.2.1.8" evidence="3"/>
<dbReference type="InterPro" id="IPR050245">
    <property type="entry name" value="PrsA_foldase"/>
</dbReference>
<dbReference type="PROSITE" id="PS50198">
    <property type="entry name" value="PPIC_PPIASE_2"/>
    <property type="match status" value="1"/>
</dbReference>
<keyword evidence="7" id="KW-0732">Signal</keyword>
<dbReference type="GO" id="GO:0003755">
    <property type="term" value="F:peptidyl-prolyl cis-trans isomerase activity"/>
    <property type="evidence" value="ECO:0007669"/>
    <property type="project" value="UniProtKB-KW"/>
</dbReference>
<dbReference type="PROSITE" id="PS01096">
    <property type="entry name" value="PPIC_PPIASE_1"/>
    <property type="match status" value="1"/>
</dbReference>
<name>A0AAX1WYN3_9BURK</name>
<dbReference type="Gene3D" id="3.10.50.40">
    <property type="match status" value="1"/>
</dbReference>
<dbReference type="InterPro" id="IPR023058">
    <property type="entry name" value="PPIase_PpiC_CS"/>
</dbReference>
<reference evidence="9 10" key="1">
    <citation type="submission" date="2018-11" db="EMBL/GenBank/DDBJ databases">
        <title>Genomic Encyclopedia of Type Strains, Phase IV (KMG-IV): sequencing the most valuable type-strain genomes for metagenomic binning, comparative biology and taxonomic classification.</title>
        <authorList>
            <person name="Goeker M."/>
        </authorList>
    </citation>
    <scope>NUCLEOTIDE SEQUENCE [LARGE SCALE GENOMIC DNA]</scope>
    <source>
        <strain evidence="9 10">DSM 15985</strain>
    </source>
</reference>
<feature type="chain" id="PRO_5043645778" description="peptidylprolyl isomerase" evidence="7">
    <location>
        <begin position="25"/>
        <end position="304"/>
    </location>
</feature>
<sequence length="304" mass="32934">MTRAFLLPLCAAVAAVCAAGVASAEEQALVQGPRISITEADIQADSLRMPVEMRSIVLARPQTVMQIATNLYARRAMAESAEAQKLAQDPEVQAALRIARDKVLSDAYLAKLDKAHTPSAAAAEGLARNVYKAKPERFQAQEEVRARHILIAGEGDEQRAQAQKLLEEIKTGGDFAKLAREHSTDKGSAAKGGDLGFFGKGRMVPEFETAVFSLKNPGDLSGVVQSKFGYHIIQLQDRRPAGIRPYEEVREALIKEVRDAAIQEARVEEAQKMQLGVKINEEAIKAVAARYDALPKPAPTPVGK</sequence>
<accession>A0AAX1WYN3</accession>
<dbReference type="InterPro" id="IPR046357">
    <property type="entry name" value="PPIase_dom_sf"/>
</dbReference>
<dbReference type="SUPFAM" id="SSF54534">
    <property type="entry name" value="FKBP-like"/>
    <property type="match status" value="1"/>
</dbReference>
<evidence type="ECO:0000256" key="6">
    <source>
        <dbReference type="PROSITE-ProRule" id="PRU00278"/>
    </source>
</evidence>
<comment type="caution">
    <text evidence="9">The sequence shown here is derived from an EMBL/GenBank/DDBJ whole genome shotgun (WGS) entry which is preliminary data.</text>
</comment>
<protein>
    <recommendedName>
        <fullName evidence="3">peptidylprolyl isomerase</fullName>
        <ecNumber evidence="3">5.2.1.8</ecNumber>
    </recommendedName>
</protein>
<dbReference type="PANTHER" id="PTHR47245">
    <property type="entry name" value="PEPTIDYLPROLYL ISOMERASE"/>
    <property type="match status" value="1"/>
</dbReference>
<dbReference type="RefSeq" id="WP_302078008.1">
    <property type="nucleotide sequence ID" value="NZ_RJVL01000001.1"/>
</dbReference>
<evidence type="ECO:0000256" key="3">
    <source>
        <dbReference type="ARBA" id="ARBA00013194"/>
    </source>
</evidence>
<evidence type="ECO:0000313" key="10">
    <source>
        <dbReference type="Proteomes" id="UP000271868"/>
    </source>
</evidence>
<organism evidence="9 10">
    <name type="scientific">Diaphorobacter nitroreducens</name>
    <dbReference type="NCBI Taxonomy" id="164759"/>
    <lineage>
        <taxon>Bacteria</taxon>
        <taxon>Pseudomonadati</taxon>
        <taxon>Pseudomonadota</taxon>
        <taxon>Betaproteobacteria</taxon>
        <taxon>Burkholderiales</taxon>
        <taxon>Comamonadaceae</taxon>
        <taxon>Diaphorobacter</taxon>
    </lineage>
</organism>
<evidence type="ECO:0000313" key="9">
    <source>
        <dbReference type="EMBL" id="ROR50523.1"/>
    </source>
</evidence>
<dbReference type="EMBL" id="RJVL01000001">
    <property type="protein sequence ID" value="ROR50523.1"/>
    <property type="molecule type" value="Genomic_DNA"/>
</dbReference>
<feature type="domain" description="PpiC" evidence="8">
    <location>
        <begin position="141"/>
        <end position="237"/>
    </location>
</feature>
<comment type="similarity">
    <text evidence="2">Belongs to the PpiC/parvulin rotamase family.</text>
</comment>
<dbReference type="PANTHER" id="PTHR47245:SF2">
    <property type="entry name" value="PEPTIDYL-PROLYL CIS-TRANS ISOMERASE HP_0175-RELATED"/>
    <property type="match status" value="1"/>
</dbReference>
<comment type="catalytic activity">
    <reaction evidence="1">
        <text>[protein]-peptidylproline (omega=180) = [protein]-peptidylproline (omega=0)</text>
        <dbReference type="Rhea" id="RHEA:16237"/>
        <dbReference type="Rhea" id="RHEA-COMP:10747"/>
        <dbReference type="Rhea" id="RHEA-COMP:10748"/>
        <dbReference type="ChEBI" id="CHEBI:83833"/>
        <dbReference type="ChEBI" id="CHEBI:83834"/>
        <dbReference type="EC" id="5.2.1.8"/>
    </reaction>
</comment>
<evidence type="ECO:0000256" key="7">
    <source>
        <dbReference type="SAM" id="SignalP"/>
    </source>
</evidence>